<evidence type="ECO:0000313" key="2">
    <source>
        <dbReference type="EMBL" id="SEN96378.1"/>
    </source>
</evidence>
<dbReference type="EMBL" id="FOBW01000032">
    <property type="protein sequence ID" value="SEN96378.1"/>
    <property type="molecule type" value="Genomic_DNA"/>
</dbReference>
<name>A0A1H8KVD5_9BACI</name>
<sequence>METEKSKKNFKIFIVAALSGSLIMNVMLISKVNWLDNRLDHVSSEQQNIHHSVNSQSGEVQQLLNQFKEELSWLGPVEMDVNTNELGKGQAQIRFKWQVKEWQTDSKVIFHYATGSNADFEKLAAEGLEQGFFQVKVPIEVNLEPLWDVRVVDSGSNTEEMSETVKEEQQIDQYSLKYFVSVESEDVVKSSEIQSESLDYLGTNKYGILSGDIHSRGKNASVTLMQHKTSGETSDVEEASLLKFQDGTLVGEEPMQLEDEQDDNFRLFHLREISSYEEDMRFVIKVVYRDGATFEREVIN</sequence>
<proteinExistence type="predicted"/>
<dbReference type="Proteomes" id="UP000198553">
    <property type="component" value="Unassembled WGS sequence"/>
</dbReference>
<keyword evidence="3" id="KW-1185">Reference proteome</keyword>
<accession>A0A1H8KVD5</accession>
<evidence type="ECO:0000313" key="3">
    <source>
        <dbReference type="Proteomes" id="UP000198553"/>
    </source>
</evidence>
<keyword evidence="1" id="KW-0812">Transmembrane</keyword>
<feature type="transmembrane region" description="Helical" evidence="1">
    <location>
        <begin position="12"/>
        <end position="34"/>
    </location>
</feature>
<keyword evidence="1" id="KW-1133">Transmembrane helix</keyword>
<keyword evidence="1" id="KW-0472">Membrane</keyword>
<dbReference type="RefSeq" id="WP_090750587.1">
    <property type="nucleotide sequence ID" value="NZ_FOBW01000032.1"/>
</dbReference>
<organism evidence="2 3">
    <name type="scientific">Mesobacillus persicus</name>
    <dbReference type="NCBI Taxonomy" id="930146"/>
    <lineage>
        <taxon>Bacteria</taxon>
        <taxon>Bacillati</taxon>
        <taxon>Bacillota</taxon>
        <taxon>Bacilli</taxon>
        <taxon>Bacillales</taxon>
        <taxon>Bacillaceae</taxon>
        <taxon>Mesobacillus</taxon>
    </lineage>
</organism>
<reference evidence="3" key="1">
    <citation type="submission" date="2016-10" db="EMBL/GenBank/DDBJ databases">
        <authorList>
            <person name="Varghese N."/>
            <person name="Submissions S."/>
        </authorList>
    </citation>
    <scope>NUCLEOTIDE SEQUENCE [LARGE SCALE GENOMIC DNA]</scope>
    <source>
        <strain evidence="3">B48,IBRC-M 10115,DSM 25386,CECT 8001</strain>
    </source>
</reference>
<dbReference type="AlphaFoldDB" id="A0A1H8KVD5"/>
<dbReference type="OrthoDB" id="2800840at2"/>
<evidence type="ECO:0000256" key="1">
    <source>
        <dbReference type="SAM" id="Phobius"/>
    </source>
</evidence>
<gene>
    <name evidence="2" type="ORF">SAMN05192533_1329</name>
</gene>
<protein>
    <submittedName>
        <fullName evidence="2">Uncharacterized protein</fullName>
    </submittedName>
</protein>